<feature type="transmembrane region" description="Helical" evidence="6">
    <location>
        <begin position="98"/>
        <end position="124"/>
    </location>
</feature>
<keyword evidence="2 6" id="KW-0812">Transmembrane</keyword>
<feature type="transmembrane region" description="Helical" evidence="6">
    <location>
        <begin position="285"/>
        <end position="308"/>
    </location>
</feature>
<sequence length="432" mass="47551">MTEETPENNVVSESRDRKSDSKMMDHRHRIYLTSCLYLVGFLDLFGVSMLLPLLPHHARHLGASPVWIGAVGSVYGVLQLISGPFVGRLGDVIGRRQILLMCLLVSALGYSLNVFATSFAVLLVSRIPLGIFKHGMATVKAILTEVTPRRERPRVFGRFNAASNIGFIIGPLCGGYLSEYEGGFYCVAMCTTAIFFVNLLFVYLIVHPTGHAHLQRTESVASFMQDDYSCHTGANFFQAFKVIVRSSGDLLLLRFLLGISVMMFRDNFPLIMEEKFNTSARINGWLISYGALVSVFFGIIVGKIVTFYDDISKLLFHTTCLLMVNLFGLTFAPNLYFIVFFMTTLSITNPISRVCVTDLSVQRSDVRNAGTLLGISQSMASVSRSFSPILSGAMLEIGPNAPGMAGTVFAISAILLIVIIPPEKSLASEKYL</sequence>
<feature type="transmembrane region" description="Helical" evidence="6">
    <location>
        <begin position="159"/>
        <end position="177"/>
    </location>
</feature>
<dbReference type="GO" id="GO:0005635">
    <property type="term" value="C:nuclear envelope"/>
    <property type="evidence" value="ECO:0007669"/>
    <property type="project" value="TreeGrafter"/>
</dbReference>
<dbReference type="PROSITE" id="PS50850">
    <property type="entry name" value="MFS"/>
    <property type="match status" value="1"/>
</dbReference>
<comment type="subcellular location">
    <subcellularLocation>
        <location evidence="1">Membrane</location>
        <topology evidence="1">Multi-pass membrane protein</topology>
    </subcellularLocation>
</comment>
<name>A0A8B7XP16_ACAPL</name>
<feature type="transmembrane region" description="Helical" evidence="6">
    <location>
        <begin position="401"/>
        <end position="420"/>
    </location>
</feature>
<gene>
    <name evidence="9" type="primary">LOC110974518</name>
</gene>
<dbReference type="CTD" id="211798"/>
<evidence type="ECO:0000256" key="1">
    <source>
        <dbReference type="ARBA" id="ARBA00004141"/>
    </source>
</evidence>
<keyword evidence="3 6" id="KW-1133">Transmembrane helix</keyword>
<dbReference type="SUPFAM" id="SSF103473">
    <property type="entry name" value="MFS general substrate transporter"/>
    <property type="match status" value="1"/>
</dbReference>
<dbReference type="GeneID" id="110974518"/>
<dbReference type="InterPro" id="IPR011701">
    <property type="entry name" value="MFS"/>
</dbReference>
<evidence type="ECO:0000256" key="6">
    <source>
        <dbReference type="SAM" id="Phobius"/>
    </source>
</evidence>
<evidence type="ECO:0000256" key="4">
    <source>
        <dbReference type="ARBA" id="ARBA00023136"/>
    </source>
</evidence>
<reference evidence="9" key="1">
    <citation type="submission" date="2025-08" db="UniProtKB">
        <authorList>
            <consortium name="RefSeq"/>
        </authorList>
    </citation>
    <scope>IDENTIFICATION</scope>
</reference>
<feature type="region of interest" description="Disordered" evidence="5">
    <location>
        <begin position="1"/>
        <end position="20"/>
    </location>
</feature>
<dbReference type="PANTHER" id="PTHR24002">
    <property type="entry name" value="SOLUTE CARRIER FAMILY 22 MEMBER 18"/>
    <property type="match status" value="1"/>
</dbReference>
<dbReference type="GO" id="GO:0016020">
    <property type="term" value="C:membrane"/>
    <property type="evidence" value="ECO:0007669"/>
    <property type="project" value="UniProtKB-SubCell"/>
</dbReference>
<evidence type="ECO:0000313" key="9">
    <source>
        <dbReference type="RefSeq" id="XP_022081912.1"/>
    </source>
</evidence>
<keyword evidence="4 6" id="KW-0472">Membrane</keyword>
<dbReference type="InterPro" id="IPR001958">
    <property type="entry name" value="Tet-R_TetA/multi-R_MdtG-like"/>
</dbReference>
<dbReference type="RefSeq" id="XP_022081912.1">
    <property type="nucleotide sequence ID" value="XM_022226220.1"/>
</dbReference>
<dbReference type="OrthoDB" id="10262656at2759"/>
<proteinExistence type="predicted"/>
<dbReference type="PANTHER" id="PTHR24002:SF3">
    <property type="entry name" value="SOLUTE CARRIER FAMILY 22 MEMBER 18"/>
    <property type="match status" value="1"/>
</dbReference>
<feature type="transmembrane region" description="Helical" evidence="6">
    <location>
        <begin position="183"/>
        <end position="206"/>
    </location>
</feature>
<keyword evidence="8" id="KW-1185">Reference proteome</keyword>
<organism evidence="8 9">
    <name type="scientific">Acanthaster planci</name>
    <name type="common">Crown-of-thorns starfish</name>
    <dbReference type="NCBI Taxonomy" id="133434"/>
    <lineage>
        <taxon>Eukaryota</taxon>
        <taxon>Metazoa</taxon>
        <taxon>Echinodermata</taxon>
        <taxon>Eleutherozoa</taxon>
        <taxon>Asterozoa</taxon>
        <taxon>Asteroidea</taxon>
        <taxon>Valvatacea</taxon>
        <taxon>Valvatida</taxon>
        <taxon>Acanthasteridae</taxon>
        <taxon>Acanthaster</taxon>
    </lineage>
</organism>
<feature type="transmembrane region" description="Helical" evidence="6">
    <location>
        <begin position="320"/>
        <end position="342"/>
    </location>
</feature>
<dbReference type="Pfam" id="PF07690">
    <property type="entry name" value="MFS_1"/>
    <property type="match status" value="1"/>
</dbReference>
<protein>
    <submittedName>
        <fullName evidence="9">Major facilitator superfamily domain-containing protein 9-like isoform X2</fullName>
    </submittedName>
</protein>
<dbReference type="InterPro" id="IPR036259">
    <property type="entry name" value="MFS_trans_sf"/>
</dbReference>
<dbReference type="Proteomes" id="UP000694845">
    <property type="component" value="Unplaced"/>
</dbReference>
<feature type="transmembrane region" description="Helical" evidence="6">
    <location>
        <begin position="30"/>
        <end position="54"/>
    </location>
</feature>
<dbReference type="InterPro" id="IPR020846">
    <property type="entry name" value="MFS_dom"/>
</dbReference>
<evidence type="ECO:0000256" key="3">
    <source>
        <dbReference type="ARBA" id="ARBA00022989"/>
    </source>
</evidence>
<dbReference type="Gene3D" id="1.20.1250.20">
    <property type="entry name" value="MFS general substrate transporter like domains"/>
    <property type="match status" value="1"/>
</dbReference>
<evidence type="ECO:0000313" key="8">
    <source>
        <dbReference type="Proteomes" id="UP000694845"/>
    </source>
</evidence>
<evidence type="ECO:0000256" key="2">
    <source>
        <dbReference type="ARBA" id="ARBA00022692"/>
    </source>
</evidence>
<feature type="transmembrane region" description="Helical" evidence="6">
    <location>
        <begin position="248"/>
        <end position="265"/>
    </location>
</feature>
<dbReference type="CDD" id="cd17390">
    <property type="entry name" value="MFS_MFSD9"/>
    <property type="match status" value="1"/>
</dbReference>
<feature type="transmembrane region" description="Helical" evidence="6">
    <location>
        <begin position="66"/>
        <end position="86"/>
    </location>
</feature>
<feature type="domain" description="Major facilitator superfamily (MFS) profile" evidence="7">
    <location>
        <begin position="32"/>
        <end position="424"/>
    </location>
</feature>
<dbReference type="GO" id="GO:0022857">
    <property type="term" value="F:transmembrane transporter activity"/>
    <property type="evidence" value="ECO:0007669"/>
    <property type="project" value="InterPro"/>
</dbReference>
<accession>A0A8B7XP16</accession>
<evidence type="ECO:0000256" key="5">
    <source>
        <dbReference type="SAM" id="MobiDB-lite"/>
    </source>
</evidence>
<evidence type="ECO:0000259" key="7">
    <source>
        <dbReference type="PROSITE" id="PS50850"/>
    </source>
</evidence>
<dbReference type="AlphaFoldDB" id="A0A8B7XP16"/>
<dbReference type="PRINTS" id="PR01035">
    <property type="entry name" value="TCRTETA"/>
</dbReference>